<keyword evidence="1" id="KW-1133">Transmembrane helix</keyword>
<dbReference type="Proteomes" id="UP000252118">
    <property type="component" value="Unassembled WGS sequence"/>
</dbReference>
<protein>
    <submittedName>
        <fullName evidence="2">Uncharacterized protein</fullName>
    </submittedName>
</protein>
<dbReference type="EMBL" id="QNRJ01000017">
    <property type="protein sequence ID" value="RBP02184.1"/>
    <property type="molecule type" value="Genomic_DNA"/>
</dbReference>
<dbReference type="AlphaFoldDB" id="A0A366EIK9"/>
<gene>
    <name evidence="2" type="ORF">DET59_11759</name>
</gene>
<keyword evidence="1" id="KW-0472">Membrane</keyword>
<reference evidence="2 3" key="1">
    <citation type="submission" date="2018-06" db="EMBL/GenBank/DDBJ databases">
        <title>Freshwater and sediment microbial communities from various areas in North America, analyzing microbe dynamics in response to fracking.</title>
        <authorList>
            <person name="Lamendella R."/>
        </authorList>
    </citation>
    <scope>NUCLEOTIDE SEQUENCE [LARGE SCALE GENOMIC DNA]</scope>
    <source>
        <strain evidence="2 3">97B</strain>
    </source>
</reference>
<evidence type="ECO:0000256" key="1">
    <source>
        <dbReference type="SAM" id="Phobius"/>
    </source>
</evidence>
<comment type="caution">
    <text evidence="2">The sequence shown here is derived from an EMBL/GenBank/DDBJ whole genome shotgun (WGS) entry which is preliminary data.</text>
</comment>
<feature type="transmembrane region" description="Helical" evidence="1">
    <location>
        <begin position="28"/>
        <end position="48"/>
    </location>
</feature>
<sequence>MIIVFDKILIEDENYSHLYINKRVGTNMVSFLIVFTVIVYGFMMKYVLSNVMKDSAQEKKISSYQKNSKTFVHSNLIATETTR</sequence>
<name>A0A366EIK9_9BACI</name>
<evidence type="ECO:0000313" key="2">
    <source>
        <dbReference type="EMBL" id="RBP02184.1"/>
    </source>
</evidence>
<evidence type="ECO:0000313" key="3">
    <source>
        <dbReference type="Proteomes" id="UP000252118"/>
    </source>
</evidence>
<organism evidence="2 3">
    <name type="scientific">Rossellomorea aquimaris</name>
    <dbReference type="NCBI Taxonomy" id="189382"/>
    <lineage>
        <taxon>Bacteria</taxon>
        <taxon>Bacillati</taxon>
        <taxon>Bacillota</taxon>
        <taxon>Bacilli</taxon>
        <taxon>Bacillales</taxon>
        <taxon>Bacillaceae</taxon>
        <taxon>Rossellomorea</taxon>
    </lineage>
</organism>
<keyword evidence="1" id="KW-0812">Transmembrane</keyword>
<proteinExistence type="predicted"/>
<accession>A0A366EIK9</accession>